<evidence type="ECO:0000313" key="2">
    <source>
        <dbReference type="Proteomes" id="UP001519332"/>
    </source>
</evidence>
<dbReference type="EMBL" id="JAGINW010000001">
    <property type="protein sequence ID" value="MBP2329125.1"/>
    <property type="molecule type" value="Genomic_DNA"/>
</dbReference>
<keyword evidence="2" id="KW-1185">Reference proteome</keyword>
<reference evidence="1 2" key="1">
    <citation type="submission" date="2021-03" db="EMBL/GenBank/DDBJ databases">
        <title>Sequencing the genomes of 1000 actinobacteria strains.</title>
        <authorList>
            <person name="Klenk H.-P."/>
        </authorList>
    </citation>
    <scope>NUCLEOTIDE SEQUENCE [LARGE SCALE GENOMIC DNA]</scope>
    <source>
        <strain evidence="1 2">DSM 46670</strain>
    </source>
</reference>
<organism evidence="1 2">
    <name type="scientific">Kibdelosporangium banguiense</name>
    <dbReference type="NCBI Taxonomy" id="1365924"/>
    <lineage>
        <taxon>Bacteria</taxon>
        <taxon>Bacillati</taxon>
        <taxon>Actinomycetota</taxon>
        <taxon>Actinomycetes</taxon>
        <taxon>Pseudonocardiales</taxon>
        <taxon>Pseudonocardiaceae</taxon>
        <taxon>Kibdelosporangium</taxon>
    </lineage>
</organism>
<protein>
    <submittedName>
        <fullName evidence="1">Uncharacterized protein</fullName>
    </submittedName>
</protein>
<dbReference type="Proteomes" id="UP001519332">
    <property type="component" value="Unassembled WGS sequence"/>
</dbReference>
<name>A0ABS4TXJ4_9PSEU</name>
<accession>A0ABS4TXJ4</accession>
<comment type="caution">
    <text evidence="1">The sequence shown here is derived from an EMBL/GenBank/DDBJ whole genome shotgun (WGS) entry which is preliminary data.</text>
</comment>
<proteinExistence type="predicted"/>
<sequence>MYAITAADNTWAPRVIVCLGGVALAQPGAERAFRPRQELPQQYRHDTHIQERFARRTAGRFGGATGELLYLSTQDVHPHSAAV</sequence>
<dbReference type="RefSeq" id="WP_209645981.1">
    <property type="nucleotide sequence ID" value="NZ_JAGINW010000001.1"/>
</dbReference>
<evidence type="ECO:0000313" key="1">
    <source>
        <dbReference type="EMBL" id="MBP2329125.1"/>
    </source>
</evidence>
<gene>
    <name evidence="1" type="ORF">JOF56_009510</name>
</gene>